<evidence type="ECO:0000313" key="3">
    <source>
        <dbReference type="Proteomes" id="UP001596119"/>
    </source>
</evidence>
<feature type="region of interest" description="Disordered" evidence="1">
    <location>
        <begin position="69"/>
        <end position="90"/>
    </location>
</feature>
<evidence type="ECO:0000256" key="1">
    <source>
        <dbReference type="SAM" id="MobiDB-lite"/>
    </source>
</evidence>
<proteinExistence type="predicted"/>
<accession>A0ABW1I2N2</accession>
<evidence type="ECO:0000313" key="2">
    <source>
        <dbReference type="EMBL" id="MFC5947058.1"/>
    </source>
</evidence>
<name>A0ABW1I2N2_9PSEU</name>
<dbReference type="RefSeq" id="WP_379563551.1">
    <property type="nucleotide sequence ID" value="NZ_JBHSQK010000005.1"/>
</dbReference>
<reference evidence="3" key="1">
    <citation type="journal article" date="2019" name="Int. J. Syst. Evol. Microbiol.">
        <title>The Global Catalogue of Microorganisms (GCM) 10K type strain sequencing project: providing services to taxonomists for standard genome sequencing and annotation.</title>
        <authorList>
            <consortium name="The Broad Institute Genomics Platform"/>
            <consortium name="The Broad Institute Genome Sequencing Center for Infectious Disease"/>
            <person name="Wu L."/>
            <person name="Ma J."/>
        </authorList>
    </citation>
    <scope>NUCLEOTIDE SEQUENCE [LARGE SCALE GENOMIC DNA]</scope>
    <source>
        <strain evidence="3">CGMCC 4.7397</strain>
    </source>
</reference>
<keyword evidence="3" id="KW-1185">Reference proteome</keyword>
<gene>
    <name evidence="2" type="ORF">ACFQH9_02045</name>
</gene>
<dbReference type="Proteomes" id="UP001596119">
    <property type="component" value="Unassembled WGS sequence"/>
</dbReference>
<dbReference type="EMBL" id="JBHSQK010000005">
    <property type="protein sequence ID" value="MFC5947058.1"/>
    <property type="molecule type" value="Genomic_DNA"/>
</dbReference>
<organism evidence="2 3">
    <name type="scientific">Pseudonocardia lutea</name>
    <dbReference type="NCBI Taxonomy" id="2172015"/>
    <lineage>
        <taxon>Bacteria</taxon>
        <taxon>Bacillati</taxon>
        <taxon>Actinomycetota</taxon>
        <taxon>Actinomycetes</taxon>
        <taxon>Pseudonocardiales</taxon>
        <taxon>Pseudonocardiaceae</taxon>
        <taxon>Pseudonocardia</taxon>
    </lineage>
</organism>
<protein>
    <submittedName>
        <fullName evidence="2">Uncharacterized protein</fullName>
    </submittedName>
</protein>
<sequence length="130" mass="14692">MEGWVVVSCPRYATDSPEEHYARYCLGWCECTAGELVAADDDWLELLRPGDLGQTLHIYVHRTQTSNWDELPREGLPPTRLAGTPRPLTGTESLNLRMAYDDAEVARRFGDAEREAAALAKADRIWNSRE</sequence>
<comment type="caution">
    <text evidence="2">The sequence shown here is derived from an EMBL/GenBank/DDBJ whole genome shotgun (WGS) entry which is preliminary data.</text>
</comment>